<protein>
    <submittedName>
        <fullName evidence="6">Hypoxia induced protein conserved region</fullName>
    </submittedName>
</protein>
<dbReference type="Pfam" id="PF04588">
    <property type="entry name" value="HIG_1_N"/>
    <property type="match status" value="1"/>
</dbReference>
<dbReference type="RefSeq" id="WP_092754610.1">
    <property type="nucleotide sequence ID" value="NZ_FMAJ01000025.1"/>
</dbReference>
<evidence type="ECO:0000256" key="2">
    <source>
        <dbReference type="ARBA" id="ARBA00022989"/>
    </source>
</evidence>
<evidence type="ECO:0000259" key="5">
    <source>
        <dbReference type="PROSITE" id="PS51503"/>
    </source>
</evidence>
<feature type="domain" description="HIG1" evidence="5">
    <location>
        <begin position="1"/>
        <end position="67"/>
    </location>
</feature>
<dbReference type="EMBL" id="FMAJ01000025">
    <property type="protein sequence ID" value="SCB61866.1"/>
    <property type="molecule type" value="Genomic_DNA"/>
</dbReference>
<dbReference type="Gene3D" id="6.10.140.1320">
    <property type="match status" value="1"/>
</dbReference>
<dbReference type="Proteomes" id="UP000198723">
    <property type="component" value="Unassembled WGS sequence"/>
</dbReference>
<dbReference type="STRING" id="1138170.GA0061105_12539"/>
<keyword evidence="2 4" id="KW-1133">Transmembrane helix</keyword>
<dbReference type="AlphaFoldDB" id="A0A1C3YBI2"/>
<organism evidence="6 7">
    <name type="scientific">Rhizobium aethiopicum</name>
    <dbReference type="NCBI Taxonomy" id="1138170"/>
    <lineage>
        <taxon>Bacteria</taxon>
        <taxon>Pseudomonadati</taxon>
        <taxon>Pseudomonadota</taxon>
        <taxon>Alphaproteobacteria</taxon>
        <taxon>Hyphomicrobiales</taxon>
        <taxon>Rhizobiaceae</taxon>
        <taxon>Rhizobium/Agrobacterium group</taxon>
        <taxon>Rhizobium</taxon>
    </lineage>
</organism>
<reference evidence="6 7" key="1">
    <citation type="submission" date="2016-08" db="EMBL/GenBank/DDBJ databases">
        <authorList>
            <person name="Seilhamer J.J."/>
        </authorList>
    </citation>
    <scope>NUCLEOTIDE SEQUENCE [LARGE SCALE GENOMIC DNA]</scope>
    <source>
        <strain evidence="6 7">HBR26</strain>
    </source>
</reference>
<dbReference type="PROSITE" id="PS51503">
    <property type="entry name" value="HIG1"/>
    <property type="match status" value="1"/>
</dbReference>
<dbReference type="NCBIfam" id="NF033233">
    <property type="entry name" value="twin_helix"/>
    <property type="match status" value="1"/>
</dbReference>
<gene>
    <name evidence="6" type="ORF">GA0061105_12539</name>
</gene>
<accession>A0A1C3YBI2</accession>
<evidence type="ECO:0000313" key="6">
    <source>
        <dbReference type="EMBL" id="SCB61866.1"/>
    </source>
</evidence>
<feature type="transmembrane region" description="Helical" evidence="4">
    <location>
        <begin position="6"/>
        <end position="24"/>
    </location>
</feature>
<keyword evidence="3 4" id="KW-0472">Membrane</keyword>
<sequence>MSTATYILAIIVMGLVALVLIRGLFNMMKGGDANVSNKLMQLRVLLQAIAVVLIMLTLWFTGGGRPT</sequence>
<evidence type="ECO:0000313" key="7">
    <source>
        <dbReference type="Proteomes" id="UP000198723"/>
    </source>
</evidence>
<keyword evidence="1 4" id="KW-0812">Transmembrane</keyword>
<dbReference type="InterPro" id="IPR007667">
    <property type="entry name" value="Hypoxia_induced_domain"/>
</dbReference>
<evidence type="ECO:0000256" key="4">
    <source>
        <dbReference type="SAM" id="Phobius"/>
    </source>
</evidence>
<evidence type="ECO:0000256" key="1">
    <source>
        <dbReference type="ARBA" id="ARBA00022692"/>
    </source>
</evidence>
<name>A0A1C3YBI2_9HYPH</name>
<feature type="transmembrane region" description="Helical" evidence="4">
    <location>
        <begin position="44"/>
        <end position="62"/>
    </location>
</feature>
<evidence type="ECO:0000256" key="3">
    <source>
        <dbReference type="ARBA" id="ARBA00023136"/>
    </source>
</evidence>
<proteinExistence type="predicted"/>